<dbReference type="InterPro" id="IPR028889">
    <property type="entry name" value="USP"/>
</dbReference>
<feature type="compositionally biased region" description="Acidic residues" evidence="7">
    <location>
        <begin position="1622"/>
        <end position="1643"/>
    </location>
</feature>
<dbReference type="InterPro" id="IPR038765">
    <property type="entry name" value="Papain-like_cys_pep_sf"/>
</dbReference>
<evidence type="ECO:0000259" key="8">
    <source>
        <dbReference type="PROSITE" id="PS50235"/>
    </source>
</evidence>
<feature type="region of interest" description="Disordered" evidence="7">
    <location>
        <begin position="24"/>
        <end position="52"/>
    </location>
</feature>
<feature type="region of interest" description="Disordered" evidence="7">
    <location>
        <begin position="1443"/>
        <end position="1475"/>
    </location>
</feature>
<keyword evidence="6" id="KW-0788">Thiol protease</keyword>
<dbReference type="GO" id="GO:0043161">
    <property type="term" value="P:proteasome-mediated ubiquitin-dependent protein catabolic process"/>
    <property type="evidence" value="ECO:0007669"/>
    <property type="project" value="InterPro"/>
</dbReference>
<feature type="compositionally biased region" description="Basic and acidic residues" evidence="7">
    <location>
        <begin position="1454"/>
        <end position="1467"/>
    </location>
</feature>
<feature type="region of interest" description="Disordered" evidence="7">
    <location>
        <begin position="1169"/>
        <end position="1220"/>
    </location>
</feature>
<comment type="catalytic activity">
    <reaction evidence="1">
        <text>Thiol-dependent hydrolysis of ester, thioester, amide, peptide and isopeptide bonds formed by the C-terminal Gly of ubiquitin (a 76-residue protein attached to proteins as an intracellular targeting signal).</text>
        <dbReference type="EC" id="3.4.19.12"/>
    </reaction>
</comment>
<feature type="compositionally biased region" description="Acidic residues" evidence="7">
    <location>
        <begin position="1571"/>
        <end position="1589"/>
    </location>
</feature>
<dbReference type="EMBL" id="CP042203">
    <property type="protein sequence ID" value="QDS77871.1"/>
    <property type="molecule type" value="Genomic_DNA"/>
</dbReference>
<dbReference type="STRING" id="50376.A0A517LQF3"/>
<feature type="compositionally biased region" description="Low complexity" evidence="7">
    <location>
        <begin position="751"/>
        <end position="766"/>
    </location>
</feature>
<proteinExistence type="predicted"/>
<organism evidence="9 10">
    <name type="scientific">Venturia effusa</name>
    <dbReference type="NCBI Taxonomy" id="50376"/>
    <lineage>
        <taxon>Eukaryota</taxon>
        <taxon>Fungi</taxon>
        <taxon>Dikarya</taxon>
        <taxon>Ascomycota</taxon>
        <taxon>Pezizomycotina</taxon>
        <taxon>Dothideomycetes</taxon>
        <taxon>Pleosporomycetidae</taxon>
        <taxon>Venturiales</taxon>
        <taxon>Venturiaceae</taxon>
        <taxon>Venturia</taxon>
    </lineage>
</organism>
<name>A0A517LQF3_9PEZI</name>
<evidence type="ECO:0000256" key="3">
    <source>
        <dbReference type="ARBA" id="ARBA00022670"/>
    </source>
</evidence>
<dbReference type="InterPro" id="IPR001394">
    <property type="entry name" value="Peptidase_C19_UCH"/>
</dbReference>
<dbReference type="GO" id="GO:0070628">
    <property type="term" value="F:proteasome binding"/>
    <property type="evidence" value="ECO:0007669"/>
    <property type="project" value="TreeGrafter"/>
</dbReference>
<sequence>MPSTTGNPEIPGQTAPRVIANIKQADRRFRDPLERNPFTDPPRGYNETLDENRKNQRVGSCKHFWTTKTDQSVLPRQERGLKDAKYRLACFCQLCRWHVDITIQLFESSCPFEGAPLHHFAKFAKLDGHQEWYEGKCSICAAKLNIEYREPRLTTEDTALLTDTARLQQRLQLAWEKDPDRPDLKVTQPVMVLDALATYIRDSLQPKETHREIPRLNRRFLLSFGEDCEPLLRKLHFVQTEQTWQLPQPPPEDPWSADLRQRLQDVQEELWALMRRTMDTGQQGKLKAYHEKPPPSDNDIKLLLSTIEYDKTHFVRRATFIPVDEELLHAGLGTLGDFTDELLIYAFEQQVKHDLAGTPYYYDCLAKLADKRKSETLETKVMTLASEGYFGREEVNKAYKYFSLDAWNAANYTDEYIRNTFEARLGSVQSWQETEMRQMLRVIALSRGSKSLEGCAANEKFRTASEAFKWLFDGVDSAEAAADDVIQALAAEKLEAAKVNGTVSDMDREKVMEAMTLIADDRNSNVLRNWIAARKDGDNIATFEDDDLTRAFNYYNIQDRSGFVDMDVLQTMLTMKLQDPDASSMDKENSLKYFEIIKNSDSSRTATQDVAPIDHNSPVGLQNLGNTCYLNSLLQYFYAIKRFREIVTNLDRYKLPLEHYPDRAHFGEVGGLKVSRAYARWAQHDFLPQLATLFNGMYTSPGAAQPDVKLARDFLVKLEHLDLPADNSFSTPSTEPANAEDTLPSLITPPSSIDSDGSASDTSDTTLVGDVVLTPESDADENKDSDIPMVDAAENDKSTKMPDDEKKNIDPHNENLRTEQLKRAAEQVAQQQDVHEIANNLISKAVCAMKPSGTDWNGRERDEITKLFYSSFHENKRNSKEPAKVVVDNTVFVHLHDRPAGIPEGLEAACELDHVTEQYRTYVQPAPILQICFQNQEVVAGERKIITHPFHVPLELNLTRYMDKPCGELLALRKQYWDLHRRIQDREEANAQLHTTLKDTAGKTAEIAGFELLGASSHFLKSIREEFGAEIDEMDSLTSTLDTLSEECGSVVQQRNKEISAIDVELKKTSAELNDRTRMIELTSESEVMNFEYTLFAVFVHCSRDGNPGHGHYYIYIRDFAGDKWRCYNDDHVTIEDGDINKWIHGKREGDTGRPNLVVYVKTSDKEKLTQPLYRKEHDPAENTSPSANGVTSAGTEKDMHDSGAEDDTPPKVHDETSATEGLNGLAEGIALQAKILEACNANKSKHDRQSSWNLALTQDQAVEADEQAADASIQECLVRKDQEDSDRQLAQALHAGYDLKNAAEWGARKSQSSACDGARPDPDPAFIMPDNEPAYGQDSSAGTGLFSEYRMAAGLEEPPKLAGEAAEREAQEKISSCNDKALSPSTPECINTGKECVRAQVSGSESRSTGRMGQLELKEIRKLAARKIARSFEAERALKLGTGMDFGSMPEQQPDRKQKAEADKSSSENQRAALLQAEQRAKDLAKAMSGKVEADKEGKCRAAQVAETSTVTFHSPAASDAVASVTDGVNDENDRGRSLESEIRVVEMEIDIDFENDDKKSELSGFSSNEGDDESADESGDGSAEEGSDGSVGESGNCSAAKCGDGASDESDEGKEKFEDAPEETTETGEHDEGDEDPEDSAVEQPIKSSPDPAGASATLQSPPRAATASPTGPAPKRRRVTFAELPKRSSTEEPSDGSAGQNARERGEWGLSHVYPFH</sequence>
<feature type="region of interest" description="Disordered" evidence="7">
    <location>
        <begin position="1311"/>
        <end position="1343"/>
    </location>
</feature>
<evidence type="ECO:0000313" key="10">
    <source>
        <dbReference type="Proteomes" id="UP000316270"/>
    </source>
</evidence>
<evidence type="ECO:0000256" key="5">
    <source>
        <dbReference type="ARBA" id="ARBA00022801"/>
    </source>
</evidence>
<feature type="compositionally biased region" description="Basic and acidic residues" evidence="7">
    <location>
        <begin position="1533"/>
        <end position="1548"/>
    </location>
</feature>
<dbReference type="OrthoDB" id="2420415at2759"/>
<dbReference type="GO" id="GO:0004843">
    <property type="term" value="F:cysteine-type deubiquitinase activity"/>
    <property type="evidence" value="ECO:0007669"/>
    <property type="project" value="UniProtKB-EC"/>
</dbReference>
<dbReference type="InterPro" id="IPR018200">
    <property type="entry name" value="USP_CS"/>
</dbReference>
<dbReference type="PROSITE" id="PS50235">
    <property type="entry name" value="USP_3"/>
    <property type="match status" value="1"/>
</dbReference>
<feature type="compositionally biased region" description="Polar residues" evidence="7">
    <location>
        <begin position="727"/>
        <end position="736"/>
    </location>
</feature>
<gene>
    <name evidence="9" type="ORF">FKW77_000266</name>
</gene>
<reference evidence="9 10" key="1">
    <citation type="submission" date="2019-07" db="EMBL/GenBank/DDBJ databases">
        <title>Finished genome of Venturia effusa.</title>
        <authorList>
            <person name="Young C.A."/>
            <person name="Cox M.P."/>
            <person name="Ganley A.R.D."/>
            <person name="David W.J."/>
        </authorList>
    </citation>
    <scope>NUCLEOTIDE SEQUENCE [LARGE SCALE GENOMIC DNA]</scope>
    <source>
        <strain evidence="10">albino</strain>
    </source>
</reference>
<feature type="compositionally biased region" description="Basic and acidic residues" evidence="7">
    <location>
        <begin position="1196"/>
        <end position="1217"/>
    </location>
</feature>
<keyword evidence="4" id="KW-0833">Ubl conjugation pathway</keyword>
<dbReference type="SUPFAM" id="SSF54001">
    <property type="entry name" value="Cysteine proteinases"/>
    <property type="match status" value="1"/>
</dbReference>
<feature type="compositionally biased region" description="Basic and acidic residues" evidence="7">
    <location>
        <begin position="1169"/>
        <end position="1181"/>
    </location>
</feature>
<dbReference type="Pfam" id="PF13446">
    <property type="entry name" value="RPT"/>
    <property type="match status" value="2"/>
</dbReference>
<feature type="compositionally biased region" description="Polar residues" evidence="7">
    <location>
        <begin position="1182"/>
        <end position="1195"/>
    </location>
</feature>
<dbReference type="InterPro" id="IPR044635">
    <property type="entry name" value="UBP14-like"/>
</dbReference>
<evidence type="ECO:0000256" key="6">
    <source>
        <dbReference type="ARBA" id="ARBA00022807"/>
    </source>
</evidence>
<protein>
    <recommendedName>
        <fullName evidence="2">ubiquitinyl hydrolase 1</fullName>
        <ecNumber evidence="2">3.4.19.12</ecNumber>
    </recommendedName>
</protein>
<feature type="compositionally biased region" description="Basic and acidic residues" evidence="7">
    <location>
        <begin position="794"/>
        <end position="811"/>
    </location>
</feature>
<keyword evidence="10" id="KW-1185">Reference proteome</keyword>
<dbReference type="Gene3D" id="3.90.70.10">
    <property type="entry name" value="Cysteine proteinases"/>
    <property type="match status" value="1"/>
</dbReference>
<dbReference type="Pfam" id="PF00443">
    <property type="entry name" value="UCH"/>
    <property type="match status" value="1"/>
</dbReference>
<dbReference type="EC" id="3.4.19.12" evidence="2"/>
<feature type="domain" description="USP" evidence="8">
    <location>
        <begin position="619"/>
        <end position="1163"/>
    </location>
</feature>
<dbReference type="PANTHER" id="PTHR43982:SF6">
    <property type="entry name" value="UBIQUITIN CARBOXYL-TERMINAL HYDROLASE 2-RELATED"/>
    <property type="match status" value="1"/>
</dbReference>
<evidence type="ECO:0000256" key="2">
    <source>
        <dbReference type="ARBA" id="ARBA00012759"/>
    </source>
</evidence>
<dbReference type="PROSITE" id="PS00972">
    <property type="entry name" value="USP_1"/>
    <property type="match status" value="1"/>
</dbReference>
<feature type="region of interest" description="Disordered" evidence="7">
    <location>
        <begin position="1360"/>
        <end position="1391"/>
    </location>
</feature>
<feature type="compositionally biased region" description="Basic and acidic residues" evidence="7">
    <location>
        <begin position="24"/>
        <end position="34"/>
    </location>
</feature>
<keyword evidence="5" id="KW-0378">Hydrolase</keyword>
<dbReference type="PANTHER" id="PTHR43982">
    <property type="entry name" value="UBIQUITIN CARBOXYL-TERMINAL HYDROLASE"/>
    <property type="match status" value="1"/>
</dbReference>
<feature type="region of interest" description="Disordered" evidence="7">
    <location>
        <begin position="725"/>
        <end position="811"/>
    </location>
</feature>
<dbReference type="GO" id="GO:0016579">
    <property type="term" value="P:protein deubiquitination"/>
    <property type="evidence" value="ECO:0007669"/>
    <property type="project" value="InterPro"/>
</dbReference>
<evidence type="ECO:0000256" key="7">
    <source>
        <dbReference type="SAM" id="MobiDB-lite"/>
    </source>
</evidence>
<feature type="compositionally biased region" description="Polar residues" evidence="7">
    <location>
        <begin position="1374"/>
        <end position="1390"/>
    </location>
</feature>
<dbReference type="GO" id="GO:0061136">
    <property type="term" value="P:regulation of proteasomal protein catabolic process"/>
    <property type="evidence" value="ECO:0007669"/>
    <property type="project" value="TreeGrafter"/>
</dbReference>
<dbReference type="Proteomes" id="UP000316270">
    <property type="component" value="Chromosome 19"/>
</dbReference>
<accession>A0A517LQF3</accession>
<dbReference type="InterPro" id="IPR025305">
    <property type="entry name" value="UCH_repeat_domain"/>
</dbReference>
<evidence type="ECO:0000256" key="4">
    <source>
        <dbReference type="ARBA" id="ARBA00022786"/>
    </source>
</evidence>
<evidence type="ECO:0000256" key="1">
    <source>
        <dbReference type="ARBA" id="ARBA00000707"/>
    </source>
</evidence>
<feature type="region of interest" description="Disordered" evidence="7">
    <location>
        <begin position="1509"/>
        <end position="1720"/>
    </location>
</feature>
<keyword evidence="3" id="KW-0645">Protease</keyword>
<evidence type="ECO:0000313" key="9">
    <source>
        <dbReference type="EMBL" id="QDS77871.1"/>
    </source>
</evidence>